<dbReference type="SUPFAM" id="SSF54001">
    <property type="entry name" value="Cysteine proteinases"/>
    <property type="match status" value="1"/>
</dbReference>
<dbReference type="OrthoDB" id="9808890at2"/>
<keyword evidence="2" id="KW-0645">Protease</keyword>
<dbReference type="GO" id="GO:0008234">
    <property type="term" value="F:cysteine-type peptidase activity"/>
    <property type="evidence" value="ECO:0007669"/>
    <property type="project" value="UniProtKB-KW"/>
</dbReference>
<comment type="similarity">
    <text evidence="1">Belongs to the peptidase C40 family.</text>
</comment>
<name>A0A0J8DG28_CLOCY</name>
<evidence type="ECO:0000256" key="5">
    <source>
        <dbReference type="ARBA" id="ARBA00022807"/>
    </source>
</evidence>
<dbReference type="InterPro" id="IPR000064">
    <property type="entry name" value="NLP_P60_dom"/>
</dbReference>
<gene>
    <name evidence="10" type="primary">iap</name>
    <name evidence="10" type="ORF">CLCY_6c00040</name>
</gene>
<evidence type="ECO:0000259" key="9">
    <source>
        <dbReference type="PROSITE" id="PS51935"/>
    </source>
</evidence>
<evidence type="ECO:0000256" key="8">
    <source>
        <dbReference type="SAM" id="SignalP"/>
    </source>
</evidence>
<dbReference type="PROSITE" id="PS51935">
    <property type="entry name" value="NLPC_P60"/>
    <property type="match status" value="1"/>
</dbReference>
<evidence type="ECO:0000256" key="6">
    <source>
        <dbReference type="SAM" id="Coils"/>
    </source>
</evidence>
<dbReference type="Proteomes" id="UP000036756">
    <property type="component" value="Unassembled WGS sequence"/>
</dbReference>
<dbReference type="InterPro" id="IPR057309">
    <property type="entry name" value="PcsB_CC"/>
</dbReference>
<keyword evidence="11" id="KW-1185">Reference proteome</keyword>
<dbReference type="AlphaFoldDB" id="A0A0J8DG28"/>
<dbReference type="EC" id="3.4.-.-" evidence="10"/>
<evidence type="ECO:0000256" key="3">
    <source>
        <dbReference type="ARBA" id="ARBA00022729"/>
    </source>
</evidence>
<dbReference type="InterPro" id="IPR051202">
    <property type="entry name" value="Peptidase_C40"/>
</dbReference>
<dbReference type="Pfam" id="PF24568">
    <property type="entry name" value="CC_PcsB"/>
    <property type="match status" value="1"/>
</dbReference>
<evidence type="ECO:0000256" key="4">
    <source>
        <dbReference type="ARBA" id="ARBA00022801"/>
    </source>
</evidence>
<keyword evidence="4 10" id="KW-0378">Hydrolase</keyword>
<dbReference type="STRING" id="1121307.CLCY_6c00040"/>
<comment type="caution">
    <text evidence="10">The sequence shown here is derived from an EMBL/GenBank/DDBJ whole genome shotgun (WGS) entry which is preliminary data.</text>
</comment>
<feature type="coiled-coil region" evidence="6">
    <location>
        <begin position="153"/>
        <end position="208"/>
    </location>
</feature>
<feature type="chain" id="PRO_5005296481" evidence="8">
    <location>
        <begin position="28"/>
        <end position="409"/>
    </location>
</feature>
<keyword evidence="6" id="KW-0175">Coiled coil</keyword>
<evidence type="ECO:0000313" key="11">
    <source>
        <dbReference type="Proteomes" id="UP000036756"/>
    </source>
</evidence>
<dbReference type="PANTHER" id="PTHR47053">
    <property type="entry name" value="MUREIN DD-ENDOPEPTIDASE MEPH-RELATED"/>
    <property type="match status" value="1"/>
</dbReference>
<dbReference type="RefSeq" id="WP_048569211.1">
    <property type="nucleotide sequence ID" value="NZ_LFVU01000002.1"/>
</dbReference>
<organism evidence="10 11">
    <name type="scientific">Clostridium cylindrosporum DSM 605</name>
    <dbReference type="NCBI Taxonomy" id="1121307"/>
    <lineage>
        <taxon>Bacteria</taxon>
        <taxon>Bacillati</taxon>
        <taxon>Bacillota</taxon>
        <taxon>Clostridia</taxon>
        <taxon>Eubacteriales</taxon>
        <taxon>Clostridiaceae</taxon>
        <taxon>Clostridium</taxon>
    </lineage>
</organism>
<proteinExistence type="inferred from homology"/>
<dbReference type="Gene3D" id="6.10.250.3150">
    <property type="match status" value="1"/>
</dbReference>
<dbReference type="PANTHER" id="PTHR47053:SF1">
    <property type="entry name" value="MUREIN DD-ENDOPEPTIDASE MEPH-RELATED"/>
    <property type="match status" value="1"/>
</dbReference>
<dbReference type="EMBL" id="LFVU01000002">
    <property type="protein sequence ID" value="KMT23123.1"/>
    <property type="molecule type" value="Genomic_DNA"/>
</dbReference>
<evidence type="ECO:0000256" key="2">
    <source>
        <dbReference type="ARBA" id="ARBA00022670"/>
    </source>
</evidence>
<dbReference type="GO" id="GO:0006508">
    <property type="term" value="P:proteolysis"/>
    <property type="evidence" value="ECO:0007669"/>
    <property type="project" value="UniProtKB-KW"/>
</dbReference>
<dbReference type="PATRIC" id="fig|1121307.3.peg.2133"/>
<dbReference type="Pfam" id="PF00877">
    <property type="entry name" value="NLPC_P60"/>
    <property type="match status" value="1"/>
</dbReference>
<evidence type="ECO:0000256" key="7">
    <source>
        <dbReference type="SAM" id="MobiDB-lite"/>
    </source>
</evidence>
<feature type="domain" description="NlpC/P60" evidence="9">
    <location>
        <begin position="292"/>
        <end position="409"/>
    </location>
</feature>
<feature type="compositionally biased region" description="Low complexity" evidence="7">
    <location>
        <begin position="232"/>
        <end position="267"/>
    </location>
</feature>
<protein>
    <submittedName>
        <fullName evidence="10">Putative endopeptidase p60</fullName>
        <ecNumber evidence="10">3.4.-.-</ecNumber>
    </submittedName>
</protein>
<evidence type="ECO:0000313" key="10">
    <source>
        <dbReference type="EMBL" id="KMT23123.1"/>
    </source>
</evidence>
<feature type="signal peptide" evidence="8">
    <location>
        <begin position="1"/>
        <end position="27"/>
    </location>
</feature>
<feature type="region of interest" description="Disordered" evidence="7">
    <location>
        <begin position="232"/>
        <end position="292"/>
    </location>
</feature>
<accession>A0A0J8DG28</accession>
<keyword evidence="3 8" id="KW-0732">Signal</keyword>
<dbReference type="InterPro" id="IPR038765">
    <property type="entry name" value="Papain-like_cys_pep_sf"/>
</dbReference>
<dbReference type="Gene3D" id="3.90.1720.10">
    <property type="entry name" value="endopeptidase domain like (from Nostoc punctiforme)"/>
    <property type="match status" value="1"/>
</dbReference>
<keyword evidence="5" id="KW-0788">Thiol protease</keyword>
<sequence>MIKLRLTKKLIVATTSLLLMTMGTAFAAPLSQTKSQLNKSKQLYNEAVRKVESLEIQVEKLDSQIENAMAKLNDTNKKISASKSAITKTEGEIKVISRNINEEQKLFGERMEALYINGVTSYVDVVLEATSFSDFISRVDTVKTLIEFDNQIIKGLNTQKTMLANKKKGLEKEQASLVALQTESKKEVAALSNKKKEQNTVIADLRTKTQTYAADIKAYQAAVTQALLVESNSGTSNTSNSITSNNSSKPSTSNNSSSSSTSNTSDNKPSKPSTSKGNGGGTVDVPSRGDGDASAQEVINYARRFLGTPYVWGGTTPSGFDCSGFTSYVFRNAAGISLPRVSGAQAGTGTYIGSKGSLQPGDLVFFGSPTHHVGIYTGNGNYIHAPRTGDVVKEVPMNRSDFTHGRRLL</sequence>
<feature type="coiled-coil region" evidence="6">
    <location>
        <begin position="37"/>
        <end position="78"/>
    </location>
</feature>
<reference evidence="10 11" key="1">
    <citation type="submission" date="2015-06" db="EMBL/GenBank/DDBJ databases">
        <title>Draft genome sequence of the purine-degrading Clostridium cylindrosporum HC-1 (DSM 605).</title>
        <authorList>
            <person name="Poehlein A."/>
            <person name="Schiel-Bengelsdorf B."/>
            <person name="Bengelsdorf F."/>
            <person name="Daniel R."/>
            <person name="Duerre P."/>
        </authorList>
    </citation>
    <scope>NUCLEOTIDE SEQUENCE [LARGE SCALE GENOMIC DNA]</scope>
    <source>
        <strain evidence="10 11">DSM 605</strain>
    </source>
</reference>
<evidence type="ECO:0000256" key="1">
    <source>
        <dbReference type="ARBA" id="ARBA00007074"/>
    </source>
</evidence>